<feature type="compositionally biased region" description="Acidic residues" evidence="1">
    <location>
        <begin position="90"/>
        <end position="100"/>
    </location>
</feature>
<comment type="caution">
    <text evidence="2">The sequence shown here is derived from an EMBL/GenBank/DDBJ whole genome shotgun (WGS) entry which is preliminary data.</text>
</comment>
<organism evidence="2 3">
    <name type="scientific">Panicum miliaceum</name>
    <name type="common">Proso millet</name>
    <name type="synonym">Broomcorn millet</name>
    <dbReference type="NCBI Taxonomy" id="4540"/>
    <lineage>
        <taxon>Eukaryota</taxon>
        <taxon>Viridiplantae</taxon>
        <taxon>Streptophyta</taxon>
        <taxon>Embryophyta</taxon>
        <taxon>Tracheophyta</taxon>
        <taxon>Spermatophyta</taxon>
        <taxon>Magnoliopsida</taxon>
        <taxon>Liliopsida</taxon>
        <taxon>Poales</taxon>
        <taxon>Poaceae</taxon>
        <taxon>PACMAD clade</taxon>
        <taxon>Panicoideae</taxon>
        <taxon>Panicodae</taxon>
        <taxon>Paniceae</taxon>
        <taxon>Panicinae</taxon>
        <taxon>Panicum</taxon>
        <taxon>Panicum sect. Panicum</taxon>
    </lineage>
</organism>
<name>A0A3L6PGF4_PANMI</name>
<protein>
    <submittedName>
        <fullName evidence="2">Uncharacterized protein</fullName>
    </submittedName>
</protein>
<gene>
    <name evidence="2" type="ORF">C2845_PM18G06480</name>
</gene>
<dbReference type="OrthoDB" id="694203at2759"/>
<evidence type="ECO:0000313" key="2">
    <source>
        <dbReference type="EMBL" id="RLM57894.1"/>
    </source>
</evidence>
<reference evidence="3" key="1">
    <citation type="journal article" date="2019" name="Nat. Commun.">
        <title>The genome of broomcorn millet.</title>
        <authorList>
            <person name="Zou C."/>
            <person name="Miki D."/>
            <person name="Li D."/>
            <person name="Tang Q."/>
            <person name="Xiao L."/>
            <person name="Rajput S."/>
            <person name="Deng P."/>
            <person name="Jia W."/>
            <person name="Huang R."/>
            <person name="Zhang M."/>
            <person name="Sun Y."/>
            <person name="Hu J."/>
            <person name="Fu X."/>
            <person name="Schnable P.S."/>
            <person name="Li F."/>
            <person name="Zhang H."/>
            <person name="Feng B."/>
            <person name="Zhu X."/>
            <person name="Liu R."/>
            <person name="Schnable J.C."/>
            <person name="Zhu J.-K."/>
            <person name="Zhang H."/>
        </authorList>
    </citation>
    <scope>NUCLEOTIDE SEQUENCE [LARGE SCALE GENOMIC DNA]</scope>
</reference>
<proteinExistence type="predicted"/>
<dbReference type="EMBL" id="PQIB02000017">
    <property type="protein sequence ID" value="RLM57894.1"/>
    <property type="molecule type" value="Genomic_DNA"/>
</dbReference>
<feature type="region of interest" description="Disordered" evidence="1">
    <location>
        <begin position="49"/>
        <end position="114"/>
    </location>
</feature>
<accession>A0A3L6PGF4</accession>
<dbReference type="AlphaFoldDB" id="A0A3L6PGF4"/>
<evidence type="ECO:0000313" key="3">
    <source>
        <dbReference type="Proteomes" id="UP000275267"/>
    </source>
</evidence>
<dbReference type="Proteomes" id="UP000275267">
    <property type="component" value="Unassembled WGS sequence"/>
</dbReference>
<evidence type="ECO:0000256" key="1">
    <source>
        <dbReference type="SAM" id="MobiDB-lite"/>
    </source>
</evidence>
<sequence length="114" mass="12660">MDLLMKKVESPHQEVNQIMESRITYETCGGTGHSGNNCLTTQDEVNFIGNGNPNNSGYHPQQGWNSKPNLPFDQQQGTRWKTVTARNADTEDEEQEEAEESNTTATQGETAEVS</sequence>
<keyword evidence="3" id="KW-1185">Reference proteome</keyword>
<feature type="compositionally biased region" description="Polar residues" evidence="1">
    <location>
        <begin position="49"/>
        <end position="85"/>
    </location>
</feature>